<comment type="caution">
    <text evidence="1">The sequence shown here is derived from an EMBL/GenBank/DDBJ whole genome shotgun (WGS) entry which is preliminary data.</text>
</comment>
<dbReference type="AlphaFoldDB" id="A0A8K1FEQ8"/>
<dbReference type="Proteomes" id="UP000794436">
    <property type="component" value="Unassembled WGS sequence"/>
</dbReference>
<accession>A0A8K1FEQ8</accession>
<keyword evidence="2" id="KW-1185">Reference proteome</keyword>
<gene>
    <name evidence="1" type="ORF">Poli38472_002822</name>
</gene>
<protein>
    <submittedName>
        <fullName evidence="1">Uncharacterized protein</fullName>
    </submittedName>
</protein>
<organism evidence="1 2">
    <name type="scientific">Pythium oligandrum</name>
    <name type="common">Mycoparasitic fungus</name>
    <dbReference type="NCBI Taxonomy" id="41045"/>
    <lineage>
        <taxon>Eukaryota</taxon>
        <taxon>Sar</taxon>
        <taxon>Stramenopiles</taxon>
        <taxon>Oomycota</taxon>
        <taxon>Peronosporomycetes</taxon>
        <taxon>Pythiales</taxon>
        <taxon>Pythiaceae</taxon>
        <taxon>Pythium</taxon>
    </lineage>
</organism>
<dbReference type="EMBL" id="SPLM01000144">
    <property type="protein sequence ID" value="TMW56897.1"/>
    <property type="molecule type" value="Genomic_DNA"/>
</dbReference>
<sequence>MHGVQPCKVVAVVVDASVSNSMRQSLVEAINSYVTPLGYVYLDASAVLQQHGGDTVSSVQSLCDEMKNSGQSRFVIIDFGSVEVSWRQHTPEVYKVHTAIEVVPEHTTLHPYSLDSSVQRVMLPLSSTLSCITEAELNSVLTSVFDPIVFFIIGNKLISPPDQLRVAANQFGFSFLTFDDIVSTEIERERDPSGPFTQAHRAHTTISSRFLLEALRRVIIHPASVRHHSLYATAQKFLLYGFPLENVDLKTLEQSVCRVSGVIRMGADDPAPSWLMSYEKRGLVASIEGLDCVEAGIRPVIAPDVILVSDGATSALELAARRQGLIWVNMTEKSQLHTPPNDVMATLKHILRCPGSGRNTFVLNSFPQTRQQAEQFYHSFGLPRLVIHTDKTANQEFAEMTSIFPPSVLQAKVPASEPLLLGMLNLKHIVCFVGDVQVLDADMVKRLIHGLGFSIVDLRREVLPADPSSVIVHILSAVRGTFTPRCVVIGAPGSTSVFQALEARLGSALNRIVVLKLRKPLPPPRSRNDDEEYYSDEEAEQQRQLLKEATSLSPELDQLVQYYKTTKQNKVSTLSFLKTDKLEEQLRPLVRPRLVGVLGHSHTFYREAFTTFCRRHQLPFIDLSTLLRESHTLSSKERFQRQLDALRATIAGSTASTFVVDGFPRALATDGSEAPTSAQCIGAPYIADQIRQLEISVAPIPVLVRCRASMDVLVERKPDNVTLNALADAQDLLEIATGDLVQHFETRKHRIVEISCDRDLGYACEQLDDALAAWL</sequence>
<evidence type="ECO:0000313" key="2">
    <source>
        <dbReference type="Proteomes" id="UP000794436"/>
    </source>
</evidence>
<dbReference type="OrthoDB" id="10263751at2759"/>
<reference evidence="1" key="1">
    <citation type="submission" date="2019-03" db="EMBL/GenBank/DDBJ databases">
        <title>Long read genome sequence of the mycoparasitic Pythium oligandrum ATCC 38472 isolated from sugarbeet rhizosphere.</title>
        <authorList>
            <person name="Gaulin E."/>
        </authorList>
    </citation>
    <scope>NUCLEOTIDE SEQUENCE</scope>
    <source>
        <strain evidence="1">ATCC 38472_TT</strain>
    </source>
</reference>
<evidence type="ECO:0000313" key="1">
    <source>
        <dbReference type="EMBL" id="TMW56897.1"/>
    </source>
</evidence>
<name>A0A8K1FEQ8_PYTOL</name>
<proteinExistence type="predicted"/>